<keyword evidence="4" id="KW-0804">Transcription</keyword>
<dbReference type="STRING" id="3880.A0A072UV03"/>
<keyword evidence="3" id="KW-0548">Nucleotidyltransferase</keyword>
<evidence type="ECO:0000313" key="6">
    <source>
        <dbReference type="EnsemblPlants" id="KEH33679"/>
    </source>
</evidence>
<gene>
    <name evidence="5" type="ordered locus">MTR_3g450720</name>
</gene>
<evidence type="ECO:0000313" key="5">
    <source>
        <dbReference type="EMBL" id="KEH33679.1"/>
    </source>
</evidence>
<reference evidence="5 7" key="1">
    <citation type="journal article" date="2011" name="Nature">
        <title>The Medicago genome provides insight into the evolution of rhizobial symbioses.</title>
        <authorList>
            <person name="Young N.D."/>
            <person name="Debelle F."/>
            <person name="Oldroyd G.E."/>
            <person name="Geurts R."/>
            <person name="Cannon S.B."/>
            <person name="Udvardi M.K."/>
            <person name="Benedito V.A."/>
            <person name="Mayer K.F."/>
            <person name="Gouzy J."/>
            <person name="Schoof H."/>
            <person name="Van de Peer Y."/>
            <person name="Proost S."/>
            <person name="Cook D.R."/>
            <person name="Meyers B.C."/>
            <person name="Spannagl M."/>
            <person name="Cheung F."/>
            <person name="De Mita S."/>
            <person name="Krishnakumar V."/>
            <person name="Gundlach H."/>
            <person name="Zhou S."/>
            <person name="Mudge J."/>
            <person name="Bharti A.K."/>
            <person name="Murray J.D."/>
            <person name="Naoumkina M.A."/>
            <person name="Rosen B."/>
            <person name="Silverstein K.A."/>
            <person name="Tang H."/>
            <person name="Rombauts S."/>
            <person name="Zhao P.X."/>
            <person name="Zhou P."/>
            <person name="Barbe V."/>
            <person name="Bardou P."/>
            <person name="Bechner M."/>
            <person name="Bellec A."/>
            <person name="Berger A."/>
            <person name="Berges H."/>
            <person name="Bidwell S."/>
            <person name="Bisseling T."/>
            <person name="Choisne N."/>
            <person name="Couloux A."/>
            <person name="Denny R."/>
            <person name="Deshpande S."/>
            <person name="Dai X."/>
            <person name="Doyle J.J."/>
            <person name="Dudez A.M."/>
            <person name="Farmer A.D."/>
            <person name="Fouteau S."/>
            <person name="Franken C."/>
            <person name="Gibelin C."/>
            <person name="Gish J."/>
            <person name="Goldstein S."/>
            <person name="Gonzalez A.J."/>
            <person name="Green P.J."/>
            <person name="Hallab A."/>
            <person name="Hartog M."/>
            <person name="Hua A."/>
            <person name="Humphray S.J."/>
            <person name="Jeong D.H."/>
            <person name="Jing Y."/>
            <person name="Jocker A."/>
            <person name="Kenton S.M."/>
            <person name="Kim D.J."/>
            <person name="Klee K."/>
            <person name="Lai H."/>
            <person name="Lang C."/>
            <person name="Lin S."/>
            <person name="Macmil S.L."/>
            <person name="Magdelenat G."/>
            <person name="Matthews L."/>
            <person name="McCorrison J."/>
            <person name="Monaghan E.L."/>
            <person name="Mun J.H."/>
            <person name="Najar F.Z."/>
            <person name="Nicholson C."/>
            <person name="Noirot C."/>
            <person name="O'Bleness M."/>
            <person name="Paule C.R."/>
            <person name="Poulain J."/>
            <person name="Prion F."/>
            <person name="Qin B."/>
            <person name="Qu C."/>
            <person name="Retzel E.F."/>
            <person name="Riddle C."/>
            <person name="Sallet E."/>
            <person name="Samain S."/>
            <person name="Samson N."/>
            <person name="Sanders I."/>
            <person name="Saurat O."/>
            <person name="Scarpelli C."/>
            <person name="Schiex T."/>
            <person name="Segurens B."/>
            <person name="Severin A.J."/>
            <person name="Sherrier D.J."/>
            <person name="Shi R."/>
            <person name="Sims S."/>
            <person name="Singer S.R."/>
            <person name="Sinharoy S."/>
            <person name="Sterck L."/>
            <person name="Viollet A."/>
            <person name="Wang B.B."/>
            <person name="Wang K."/>
            <person name="Wang M."/>
            <person name="Wang X."/>
            <person name="Warfsmann J."/>
            <person name="Weissenbach J."/>
            <person name="White D.D."/>
            <person name="White J.D."/>
            <person name="Wiley G.B."/>
            <person name="Wincker P."/>
            <person name="Xing Y."/>
            <person name="Yang L."/>
            <person name="Yao Z."/>
            <person name="Ying F."/>
            <person name="Zhai J."/>
            <person name="Zhou L."/>
            <person name="Zuber A."/>
            <person name="Denarie J."/>
            <person name="Dixon R.A."/>
            <person name="May G.D."/>
            <person name="Schwartz D.C."/>
            <person name="Rogers J."/>
            <person name="Quetier F."/>
            <person name="Town C.D."/>
            <person name="Roe B.A."/>
        </authorList>
    </citation>
    <scope>NUCLEOTIDE SEQUENCE [LARGE SCALE GENOMIC DNA]</scope>
    <source>
        <strain evidence="5">A17</strain>
        <strain evidence="6 7">cv. Jemalong A17</strain>
    </source>
</reference>
<protein>
    <submittedName>
        <fullName evidence="5">DNA-directed RNA polymerase subunit beta</fullName>
    </submittedName>
</protein>
<dbReference type="PANTHER" id="PTHR34995">
    <property type="entry name" value="DNA-DIRECTED RNA POLYMERASE SUBUNIT BETA"/>
    <property type="match status" value="1"/>
</dbReference>
<dbReference type="InterPro" id="IPR050254">
    <property type="entry name" value="RNA_pol_beta''_euk"/>
</dbReference>
<evidence type="ECO:0000313" key="7">
    <source>
        <dbReference type="Proteomes" id="UP000002051"/>
    </source>
</evidence>
<dbReference type="PaxDb" id="3880-AES67154"/>
<sequence length="329" mass="38225">MHWSTDVYHASEFLYSNVHILPKTSHLWILSGKSCRSDTIHFLLRKDQDQINIDSLSTGKRNISNLLVSNDEVKLKLLSLKTFGTKEKGISNYSILNQMICTDHSHLMYPAIFHDTFYLLAKRRRNRFLIPFQSIQERKNELMRPFGVSIEIPINGIFHRNSIFAYFDDPQYRRQNSGITKYRTVGIHSVFQKEDFIEYRGIKELKPKYQIKVDRFFFIPEEVHILPESSSIMVRNNSLVGIGTPITFNIRSRVGGLERDNLELKVVNYILYGNGKSIRGISDTRIQLVRTCLVLNWDQGKKSPSIEEAPSSFVEMNQITFFGQEPKVL</sequence>
<keyword evidence="7" id="KW-1185">Reference proteome</keyword>
<evidence type="ECO:0000256" key="1">
    <source>
        <dbReference type="ARBA" id="ARBA00022478"/>
    </source>
</evidence>
<dbReference type="HOGENOM" id="CLU_845595_0_0_1"/>
<accession>A0A072UV03</accession>
<dbReference type="Proteomes" id="UP000002051">
    <property type="component" value="Chromosome 3"/>
</dbReference>
<evidence type="ECO:0000256" key="4">
    <source>
        <dbReference type="ARBA" id="ARBA00023163"/>
    </source>
</evidence>
<dbReference type="EnsemblPlants" id="KEH33679">
    <property type="protein sequence ID" value="KEH33679"/>
    <property type="gene ID" value="MTR_3g450720"/>
</dbReference>
<keyword evidence="1 5" id="KW-0240">DNA-directed RNA polymerase</keyword>
<keyword evidence="2" id="KW-0808">Transferase</keyword>
<reference evidence="5 7" key="2">
    <citation type="journal article" date="2014" name="BMC Genomics">
        <title>An improved genome release (version Mt4.0) for the model legume Medicago truncatula.</title>
        <authorList>
            <person name="Tang H."/>
            <person name="Krishnakumar V."/>
            <person name="Bidwell S."/>
            <person name="Rosen B."/>
            <person name="Chan A."/>
            <person name="Zhou S."/>
            <person name="Gentzbittel L."/>
            <person name="Childs K.L."/>
            <person name="Yandell M."/>
            <person name="Gundlach H."/>
            <person name="Mayer K.F."/>
            <person name="Schwartz D.C."/>
            <person name="Town C.D."/>
        </authorList>
    </citation>
    <scope>GENOME REANNOTATION</scope>
    <source>
        <strain evidence="5">A17</strain>
        <strain evidence="6 7">cv. Jemalong A17</strain>
    </source>
</reference>
<dbReference type="EMBL" id="CM001219">
    <property type="protein sequence ID" value="KEH33679.1"/>
    <property type="molecule type" value="Genomic_DNA"/>
</dbReference>
<proteinExistence type="predicted"/>
<name>A0A072UV03_MEDTR</name>
<dbReference type="GO" id="GO:0016779">
    <property type="term" value="F:nucleotidyltransferase activity"/>
    <property type="evidence" value="ECO:0007669"/>
    <property type="project" value="UniProtKB-KW"/>
</dbReference>
<dbReference type="AlphaFoldDB" id="A0A072UV03"/>
<dbReference type="GO" id="GO:0000428">
    <property type="term" value="C:DNA-directed RNA polymerase complex"/>
    <property type="evidence" value="ECO:0007669"/>
    <property type="project" value="UniProtKB-KW"/>
</dbReference>
<dbReference type="PANTHER" id="PTHR34995:SF1">
    <property type="entry name" value="DNA-DIRECTED RNA POLYMERASE SUBUNIT BETA"/>
    <property type="match status" value="1"/>
</dbReference>
<reference evidence="6" key="3">
    <citation type="submission" date="2015-04" db="UniProtKB">
        <authorList>
            <consortium name="EnsemblPlants"/>
        </authorList>
    </citation>
    <scope>IDENTIFICATION</scope>
    <source>
        <strain evidence="6">cv. Jemalong A17</strain>
    </source>
</reference>
<evidence type="ECO:0000256" key="3">
    <source>
        <dbReference type="ARBA" id="ARBA00022695"/>
    </source>
</evidence>
<evidence type="ECO:0000256" key="2">
    <source>
        <dbReference type="ARBA" id="ARBA00022679"/>
    </source>
</evidence>
<organism evidence="5 7">
    <name type="scientific">Medicago truncatula</name>
    <name type="common">Barrel medic</name>
    <name type="synonym">Medicago tribuloides</name>
    <dbReference type="NCBI Taxonomy" id="3880"/>
    <lineage>
        <taxon>Eukaryota</taxon>
        <taxon>Viridiplantae</taxon>
        <taxon>Streptophyta</taxon>
        <taxon>Embryophyta</taxon>
        <taxon>Tracheophyta</taxon>
        <taxon>Spermatophyta</taxon>
        <taxon>Magnoliopsida</taxon>
        <taxon>eudicotyledons</taxon>
        <taxon>Gunneridae</taxon>
        <taxon>Pentapetalae</taxon>
        <taxon>rosids</taxon>
        <taxon>fabids</taxon>
        <taxon>Fabales</taxon>
        <taxon>Fabaceae</taxon>
        <taxon>Papilionoideae</taxon>
        <taxon>50 kb inversion clade</taxon>
        <taxon>NPAAA clade</taxon>
        <taxon>Hologalegina</taxon>
        <taxon>IRL clade</taxon>
        <taxon>Trifolieae</taxon>
        <taxon>Medicago</taxon>
    </lineage>
</organism>